<dbReference type="PROSITE" id="PS00455">
    <property type="entry name" value="AMP_BINDING"/>
    <property type="match status" value="1"/>
</dbReference>
<sequence>MTSHKVPAAEECVLRYLVERWARETPDQVYATFDDGSRLTYGDLLHLARRTGNALQLLGVKQGDTVMVWLPNGCECLRAWFGINMIGAVYVPINTAYRGGILQHVVNNAGASVAVIHASLLPRLADIDTGELRKIVVIGGEPGPVAGLDVLPSIALESTTDDAPPLERPIAPWDTQSIIYTSGTTGPSKGVLSSYAHLYATGRGISADRDGIPYLGASHTFMVNLPLFHVGGTGPSYAMLINGGAIAMVDRFDTGTFWSTVAKTGTTMVILLGVMASFLVKRTDDGDEKNSPLKHVTVIPLSEEGIAFGKRYGVTTHTLFNMSEVSCPLSTAPNPTVAAACGKPRAGVEARLVDAHDCEVAPGEIGELILRTDAPWAMNHGYNKAPEATALAWRNGWFHTGDAFRVDQDGNFFFVDRFKDAIRRRGENISSFEVELEVAAHPAIREAAAVSVPSEHGEDDVMVAVSLAEGQTLDPADLIHFLKPRMAHFMVPRYIRILEDLPKTPTNKVEKYLLRKDGVTSDTFDRDAAGIVIKSEPVRSSR</sequence>
<dbReference type="Proteomes" id="UP000290819">
    <property type="component" value="Unassembled WGS sequence"/>
</dbReference>
<organism evidence="3 4">
    <name type="scientific">Bradyrhizobium betae</name>
    <dbReference type="NCBI Taxonomy" id="244734"/>
    <lineage>
        <taxon>Bacteria</taxon>
        <taxon>Pseudomonadati</taxon>
        <taxon>Pseudomonadota</taxon>
        <taxon>Alphaproteobacteria</taxon>
        <taxon>Hyphomicrobiales</taxon>
        <taxon>Nitrobacteraceae</taxon>
        <taxon>Bradyrhizobium</taxon>
    </lineage>
</organism>
<name>A0A4Q1UGI4_9BRAD</name>
<accession>A0A4Q1UGI4</accession>
<dbReference type="GO" id="GO:0016878">
    <property type="term" value="F:acid-thiol ligase activity"/>
    <property type="evidence" value="ECO:0007669"/>
    <property type="project" value="UniProtKB-ARBA"/>
</dbReference>
<dbReference type="PANTHER" id="PTHR43767:SF1">
    <property type="entry name" value="NONRIBOSOMAL PEPTIDE SYNTHASE PES1 (EUROFUNG)-RELATED"/>
    <property type="match status" value="1"/>
</dbReference>
<protein>
    <submittedName>
        <fullName evidence="3">ATP-dependent acyl-CoA ligase</fullName>
    </submittedName>
</protein>
<evidence type="ECO:0000313" key="3">
    <source>
        <dbReference type="EMBL" id="RXT33335.1"/>
    </source>
</evidence>
<dbReference type="Pfam" id="PF00501">
    <property type="entry name" value="AMP-binding"/>
    <property type="match status" value="1"/>
</dbReference>
<evidence type="ECO:0000313" key="4">
    <source>
        <dbReference type="Proteomes" id="UP000290819"/>
    </source>
</evidence>
<dbReference type="Gene3D" id="3.40.50.12780">
    <property type="entry name" value="N-terminal domain of ligase-like"/>
    <property type="match status" value="1"/>
</dbReference>
<keyword evidence="4" id="KW-1185">Reference proteome</keyword>
<dbReference type="OrthoDB" id="7315605at2"/>
<feature type="domain" description="AMP-binding enzyme C-terminal" evidence="2">
    <location>
        <begin position="433"/>
        <end position="508"/>
    </location>
</feature>
<comment type="caution">
    <text evidence="3">The sequence shown here is derived from an EMBL/GenBank/DDBJ whole genome shotgun (WGS) entry which is preliminary data.</text>
</comment>
<dbReference type="InterPro" id="IPR000873">
    <property type="entry name" value="AMP-dep_synth/lig_dom"/>
</dbReference>
<dbReference type="InterPro" id="IPR045851">
    <property type="entry name" value="AMP-bd_C_sf"/>
</dbReference>
<dbReference type="EMBL" id="MZXW01000057">
    <property type="protein sequence ID" value="RXT33335.1"/>
    <property type="molecule type" value="Genomic_DNA"/>
</dbReference>
<dbReference type="InterPro" id="IPR020845">
    <property type="entry name" value="AMP-binding_CS"/>
</dbReference>
<gene>
    <name evidence="3" type="ORF">B5V03_40460</name>
</gene>
<evidence type="ECO:0000259" key="1">
    <source>
        <dbReference type="Pfam" id="PF00501"/>
    </source>
</evidence>
<dbReference type="AlphaFoldDB" id="A0A4Q1UGI4"/>
<dbReference type="InterPro" id="IPR025110">
    <property type="entry name" value="AMP-bd_C"/>
</dbReference>
<keyword evidence="3" id="KW-0436">Ligase</keyword>
<feature type="domain" description="AMP-dependent synthetase/ligase" evidence="1">
    <location>
        <begin position="19"/>
        <end position="373"/>
    </location>
</feature>
<dbReference type="Pfam" id="PF13193">
    <property type="entry name" value="AMP-binding_C"/>
    <property type="match status" value="1"/>
</dbReference>
<dbReference type="RefSeq" id="WP_129276072.1">
    <property type="nucleotide sequence ID" value="NZ_MZXW01000057.1"/>
</dbReference>
<dbReference type="InterPro" id="IPR050237">
    <property type="entry name" value="ATP-dep_AMP-bd_enzyme"/>
</dbReference>
<dbReference type="InterPro" id="IPR042099">
    <property type="entry name" value="ANL_N_sf"/>
</dbReference>
<proteinExistence type="predicted"/>
<dbReference type="Gene3D" id="3.30.300.30">
    <property type="match status" value="1"/>
</dbReference>
<evidence type="ECO:0000259" key="2">
    <source>
        <dbReference type="Pfam" id="PF13193"/>
    </source>
</evidence>
<dbReference type="PANTHER" id="PTHR43767">
    <property type="entry name" value="LONG-CHAIN-FATTY-ACID--COA LIGASE"/>
    <property type="match status" value="1"/>
</dbReference>
<reference evidence="3 4" key="1">
    <citation type="submission" date="2017-03" db="EMBL/GenBank/DDBJ databases">
        <authorList>
            <person name="Safronova V.I."/>
            <person name="Sazanova A.L."/>
            <person name="Chirak E.R."/>
        </authorList>
    </citation>
    <scope>NUCLEOTIDE SEQUENCE [LARGE SCALE GENOMIC DNA]</scope>
    <source>
        <strain evidence="3 4">Opo-243</strain>
    </source>
</reference>
<dbReference type="SUPFAM" id="SSF56801">
    <property type="entry name" value="Acetyl-CoA synthetase-like"/>
    <property type="match status" value="1"/>
</dbReference>